<reference evidence="3" key="1">
    <citation type="submission" date="2009-03" db="EMBL/GenBank/DDBJ databases">
        <title>Complete genome sequence of Edwardsiella ictaluri 93-146.</title>
        <authorList>
            <person name="Williams M.L."/>
            <person name="Gillaspy A.F."/>
            <person name="Dyer D.W."/>
            <person name="Thune R.L."/>
            <person name="Waldbieser G.C."/>
            <person name="Schuster S.C."/>
            <person name="Gipson J."/>
            <person name="Zaitshik J."/>
            <person name="Landry C."/>
            <person name="Lawrence M.L."/>
        </authorList>
    </citation>
    <scope>NUCLEOTIDE SEQUENCE [LARGE SCALE GENOMIC DNA]</scope>
    <source>
        <strain evidence="3">93-146</strain>
    </source>
</reference>
<feature type="compositionally biased region" description="Polar residues" evidence="1">
    <location>
        <begin position="14"/>
        <end position="31"/>
    </location>
</feature>
<dbReference type="Proteomes" id="UP000001485">
    <property type="component" value="Chromosome"/>
</dbReference>
<reference evidence="2 3" key="2">
    <citation type="journal article" date="2012" name="J. Bacteriol.">
        <title>Genome Sequence of Edwardsiella ictaluri 93-146, a Strain Associated with a Natural Channel Catfish Outbreak of Enteric Septicemia of Catfish.</title>
        <authorList>
            <person name="Williams M.L."/>
            <person name="Gillaspy A.F."/>
            <person name="Dyer D.W."/>
            <person name="Thune R.L."/>
            <person name="Waldbieser G.C."/>
            <person name="Schuster S.C."/>
            <person name="Gipson J."/>
            <person name="Zaitshik J."/>
            <person name="Landry C."/>
            <person name="Banes M.M."/>
            <person name="Lawrence M.L."/>
        </authorList>
    </citation>
    <scope>NUCLEOTIDE SEQUENCE [LARGE SCALE GENOMIC DNA]</scope>
    <source>
        <strain evidence="2 3">93-146</strain>
    </source>
</reference>
<accession>C5BDV6</accession>
<gene>
    <name evidence="2" type="ordered locus">NT01EI_1698</name>
</gene>
<evidence type="ECO:0000313" key="3">
    <source>
        <dbReference type="Proteomes" id="UP000001485"/>
    </source>
</evidence>
<proteinExistence type="predicted"/>
<sequence>MGLLITRRNKPTGGDSSPLLSNDQQQLDGTAQQGCQTACGGAVAV</sequence>
<protein>
    <submittedName>
        <fullName evidence="2">Uncharacterized protein</fullName>
    </submittedName>
</protein>
<evidence type="ECO:0000256" key="1">
    <source>
        <dbReference type="SAM" id="MobiDB-lite"/>
    </source>
</evidence>
<feature type="region of interest" description="Disordered" evidence="1">
    <location>
        <begin position="1"/>
        <end position="31"/>
    </location>
</feature>
<evidence type="ECO:0000313" key="2">
    <source>
        <dbReference type="EMBL" id="ACR68879.1"/>
    </source>
</evidence>
<dbReference type="KEGG" id="eic:NT01EI_1698"/>
<dbReference type="EMBL" id="CP001600">
    <property type="protein sequence ID" value="ACR68879.1"/>
    <property type="molecule type" value="Genomic_DNA"/>
</dbReference>
<dbReference type="AlphaFoldDB" id="C5BDV6"/>
<dbReference type="HOGENOM" id="CLU_3199141_0_0_6"/>
<organism evidence="2 3">
    <name type="scientific">Edwardsiella ictaluri (strain 93-146)</name>
    <dbReference type="NCBI Taxonomy" id="634503"/>
    <lineage>
        <taxon>Bacteria</taxon>
        <taxon>Pseudomonadati</taxon>
        <taxon>Pseudomonadota</taxon>
        <taxon>Gammaproteobacteria</taxon>
        <taxon>Enterobacterales</taxon>
        <taxon>Hafniaceae</taxon>
        <taxon>Edwardsiella</taxon>
    </lineage>
</organism>
<name>C5BDV6_EDWI9</name>